<reference evidence="2 3" key="1">
    <citation type="submission" date="2023-07" db="EMBL/GenBank/DDBJ databases">
        <title>Genomic Encyclopedia of Type Strains, Phase IV (KMG-IV): sequencing the most valuable type-strain genomes for metagenomic binning, comparative biology and taxonomic classification.</title>
        <authorList>
            <person name="Goeker M."/>
        </authorList>
    </citation>
    <scope>NUCLEOTIDE SEQUENCE [LARGE SCALE GENOMIC DNA]</scope>
    <source>
        <strain evidence="2 3">DSM 19619</strain>
    </source>
</reference>
<keyword evidence="1" id="KW-0812">Transmembrane</keyword>
<dbReference type="PROSITE" id="PS00409">
    <property type="entry name" value="PROKAR_NTER_METHYL"/>
    <property type="match status" value="1"/>
</dbReference>
<keyword evidence="3" id="KW-1185">Reference proteome</keyword>
<dbReference type="InterPro" id="IPR012902">
    <property type="entry name" value="N_methyl_site"/>
</dbReference>
<gene>
    <name evidence="2" type="ORF">QO011_006565</name>
</gene>
<dbReference type="EMBL" id="JAUSVX010000017">
    <property type="protein sequence ID" value="MDQ0473529.1"/>
    <property type="molecule type" value="Genomic_DNA"/>
</dbReference>
<evidence type="ECO:0000256" key="1">
    <source>
        <dbReference type="SAM" id="Phobius"/>
    </source>
</evidence>
<evidence type="ECO:0000313" key="2">
    <source>
        <dbReference type="EMBL" id="MDQ0473529.1"/>
    </source>
</evidence>
<dbReference type="RefSeq" id="WP_307281950.1">
    <property type="nucleotide sequence ID" value="NZ_JAUSVX010000017.1"/>
</dbReference>
<keyword evidence="1" id="KW-1133">Transmembrane helix</keyword>
<name>A0ABU0JGW2_9HYPH</name>
<keyword evidence="1" id="KW-0472">Membrane</keyword>
<feature type="transmembrane region" description="Helical" evidence="1">
    <location>
        <begin position="12"/>
        <end position="33"/>
    </location>
</feature>
<accession>A0ABU0JGW2</accession>
<dbReference type="Proteomes" id="UP001242480">
    <property type="component" value="Unassembled WGS sequence"/>
</dbReference>
<evidence type="ECO:0000313" key="3">
    <source>
        <dbReference type="Proteomes" id="UP001242480"/>
    </source>
</evidence>
<protein>
    <submittedName>
        <fullName evidence="2">Type II secretory pathway pseudopilin PulG</fullName>
    </submittedName>
</protein>
<sequence length="203" mass="21281">MTGDSGLTLVEALVALVIASFVVMATGSLVAFLTTQSERQLRSERDLRAAASVGMLLDQVASGVGREVDAVRLQGGVLTISTSTPPLSLAAPGPVRLELAAKAAEQGQVLALRALRRGGAGAPAGGDNSQVLVTDADLLRFELAVDGRWSTAWTGGSPRPSALRLTWRQRGSPLHQHVASLERATSIRCLREPGLRACRQEAP</sequence>
<proteinExistence type="predicted"/>
<organism evidence="2 3">
    <name type="scientific">Labrys wisconsinensis</name>
    <dbReference type="NCBI Taxonomy" id="425677"/>
    <lineage>
        <taxon>Bacteria</taxon>
        <taxon>Pseudomonadati</taxon>
        <taxon>Pseudomonadota</taxon>
        <taxon>Alphaproteobacteria</taxon>
        <taxon>Hyphomicrobiales</taxon>
        <taxon>Xanthobacteraceae</taxon>
        <taxon>Labrys</taxon>
    </lineage>
</organism>
<comment type="caution">
    <text evidence="2">The sequence shown here is derived from an EMBL/GenBank/DDBJ whole genome shotgun (WGS) entry which is preliminary data.</text>
</comment>